<accession>A0A8D0AW78</accession>
<keyword evidence="6" id="KW-0053">Apoptosis</keyword>
<evidence type="ECO:0000256" key="7">
    <source>
        <dbReference type="ARBA" id="ARBA00022737"/>
    </source>
</evidence>
<feature type="compositionally biased region" description="Polar residues" evidence="14">
    <location>
        <begin position="346"/>
        <end position="374"/>
    </location>
</feature>
<dbReference type="GO" id="GO:0002039">
    <property type="term" value="F:p53 binding"/>
    <property type="evidence" value="ECO:0007669"/>
    <property type="project" value="InterPro"/>
</dbReference>
<dbReference type="Gene3D" id="1.25.40.20">
    <property type="entry name" value="Ankyrin repeat-containing domain"/>
    <property type="match status" value="1"/>
</dbReference>
<feature type="region of interest" description="Disordered" evidence="14">
    <location>
        <begin position="328"/>
        <end position="529"/>
    </location>
</feature>
<keyword evidence="5" id="KW-0597">Phosphoprotein</keyword>
<evidence type="ECO:0000256" key="10">
    <source>
        <dbReference type="ARBA" id="ARBA00061212"/>
    </source>
</evidence>
<protein>
    <submittedName>
        <fullName evidence="17">Protein phosphatase 1, regulatory subunit 13Bb</fullName>
    </submittedName>
</protein>
<feature type="signal peptide" evidence="15">
    <location>
        <begin position="1"/>
        <end position="19"/>
    </location>
</feature>
<dbReference type="SUPFAM" id="SSF48403">
    <property type="entry name" value="Ankyrin repeat"/>
    <property type="match status" value="1"/>
</dbReference>
<dbReference type="PANTHER" id="PTHR24131">
    <property type="entry name" value="APOPTOSIS-STIMULATING OF P53 PROTEIN"/>
    <property type="match status" value="1"/>
</dbReference>
<dbReference type="GO" id="GO:0006915">
    <property type="term" value="P:apoptotic process"/>
    <property type="evidence" value="ECO:0007669"/>
    <property type="project" value="UniProtKB-KW"/>
</dbReference>
<dbReference type="InterPro" id="IPR036028">
    <property type="entry name" value="SH3-like_dom_sf"/>
</dbReference>
<gene>
    <name evidence="17" type="primary">ppp1r13bb</name>
</gene>
<sequence length="1020" mass="112084">MVCVLFLFQMILTVYLSDGEQAVTEVPITPETTCRDVVEFCKEPGESGCHLAEVWRGNERAIPFEHMMYEHLQKWGPRKQEVKFFLRHEDSPTESSDQGSQQSQDQTSRRSGNTGEKHNENGEQRLRYLKQQERRQQQNVSESEKLQRLKDRVESQEAKLKKIRAMRGQVDYSKVINGNLSAEIEQVSSLFQEKQAELQSAVLRVEQLSLQLEDLRRGKLNGIQTALGGQVTGAAALELRKLYQELQIRNKLNQEQNSKLKQQKDLLNKRNMEVTLMDKRISELRERLYKKRAELNRANGPPSPQPAPGTLGRVAAVGPYIQVPVPGRQEGGYTIPPDPLKPQALGVNNTANQGRTKSANDTGWPTLGKTTTSLKPPERRDSGTDTQGKSPPSGSPVTPSAEKVLDPKMTVSSPAISKPQPPPYGSHLTSANSASSLDRRKDVPPPRPLPNPPAPAWPRVPASTGSSSQQIQQRISVPPSPTFQPNAPLFPPGLSERLDPPPAVAVRPFIPDRGSRPQSPRKGPPTMNSSSIYHMYLQQAAPKSQPLKPALKAVYGKPVLPPSSTPPSPLPFAPAGGAFPLLQGHLSGEDTLDGEFDDHEYFQHPEPLAPPPSVENIPRPLSPTKLTPMVHSPLRYQSDIDLEVLRKKLANAPRPLKKRSSITEPEGPSGPNIQKLLYQRFNTLAGGNGTPFYQPANPPAYLGGDSVADTDNGNLPSETPLPPPPGGQELGSEAPPPSTDANDNEPLPSPPELDPAEAEEAEEDDNNNNVGSSEASLPSPVLEVTTPEESGKKRTNLKKPNSERTGHGFRVKFNPLALLLDASLEGEFDLVQRIIYEVENPSTANDEGITPLHNAVCAGHHHIVKFLLDFGVNVNAADSDGWTPLHCAASCNSVHLCKLLVESGAAIFASTISDVETAADKCEEMEEGYIQCSQFLYGVQEKLGVMNKGTVYALWDYKTQNQDELAFSEGDAITILRRQDDSETEWWWARLEDNEGYVPRNLLGVTTKYIICHMIPSAPQ</sequence>
<dbReference type="GO" id="GO:0005737">
    <property type="term" value="C:cytoplasm"/>
    <property type="evidence" value="ECO:0007669"/>
    <property type="project" value="UniProtKB-SubCell"/>
</dbReference>
<dbReference type="SUPFAM" id="SSF54236">
    <property type="entry name" value="Ubiquitin-like"/>
    <property type="match status" value="1"/>
</dbReference>
<feature type="coiled-coil region" evidence="13">
    <location>
        <begin position="243"/>
        <end position="270"/>
    </location>
</feature>
<reference evidence="17" key="2">
    <citation type="submission" date="2025-09" db="UniProtKB">
        <authorList>
            <consortium name="Ensembl"/>
        </authorList>
    </citation>
    <scope>IDENTIFICATION</scope>
</reference>
<keyword evidence="15" id="KW-0732">Signal</keyword>
<dbReference type="Ensembl" id="ENSSLUT00000059941.1">
    <property type="protein sequence ID" value="ENSSLUP00000058262.1"/>
    <property type="gene ID" value="ENSSLUG00000024949.1"/>
</dbReference>
<feature type="compositionally biased region" description="Low complexity" evidence="14">
    <location>
        <begin position="459"/>
        <end position="476"/>
    </location>
</feature>
<dbReference type="InterPro" id="IPR047163">
    <property type="entry name" value="ASPP1/2"/>
</dbReference>
<feature type="repeat" description="ANK" evidence="11">
    <location>
        <begin position="880"/>
        <end position="912"/>
    </location>
</feature>
<feature type="repeat" description="ANK" evidence="11">
    <location>
        <begin position="847"/>
        <end position="879"/>
    </location>
</feature>
<evidence type="ECO:0000256" key="5">
    <source>
        <dbReference type="ARBA" id="ARBA00022553"/>
    </source>
</evidence>
<dbReference type="Pfam" id="PF21801">
    <property type="entry name" value="ASPP2-like_RA"/>
    <property type="match status" value="1"/>
</dbReference>
<dbReference type="SUPFAM" id="SSF50044">
    <property type="entry name" value="SH3-domain"/>
    <property type="match status" value="1"/>
</dbReference>
<feature type="region of interest" description="Disordered" evidence="14">
    <location>
        <begin position="653"/>
        <end position="673"/>
    </location>
</feature>
<keyword evidence="13" id="KW-0175">Coiled coil</keyword>
<keyword evidence="9" id="KW-0539">Nucleus</keyword>
<dbReference type="Proteomes" id="UP000694568">
    <property type="component" value="Unplaced"/>
</dbReference>
<feature type="compositionally biased region" description="Pro residues" evidence="14">
    <location>
        <begin position="445"/>
        <end position="458"/>
    </location>
</feature>
<keyword evidence="4" id="KW-0963">Cytoplasm</keyword>
<feature type="chain" id="PRO_5034377412" evidence="15">
    <location>
        <begin position="20"/>
        <end position="1020"/>
    </location>
</feature>
<feature type="compositionally biased region" description="Low complexity" evidence="14">
    <location>
        <begin position="95"/>
        <end position="112"/>
    </location>
</feature>
<dbReference type="GeneTree" id="ENSGT00940000153463"/>
<dbReference type="InterPro" id="IPR029071">
    <property type="entry name" value="Ubiquitin-like_domsf"/>
</dbReference>
<dbReference type="PANTHER" id="PTHR24131:SF5">
    <property type="entry name" value="APOPTOSIS-STIMULATING OF P53 PROTEIN 1"/>
    <property type="match status" value="1"/>
</dbReference>
<keyword evidence="7" id="KW-0677">Repeat</keyword>
<dbReference type="FunFam" id="1.25.40.20:FF:000008">
    <property type="entry name" value="Apoptosis-stimulating of p53 protein 2 isoform 1"/>
    <property type="match status" value="1"/>
</dbReference>
<comment type="similarity">
    <text evidence="10">Belongs to the ASPP family.</text>
</comment>
<dbReference type="InterPro" id="IPR001452">
    <property type="entry name" value="SH3_domain"/>
</dbReference>
<evidence type="ECO:0000313" key="18">
    <source>
        <dbReference type="Proteomes" id="UP000694568"/>
    </source>
</evidence>
<evidence type="ECO:0000256" key="12">
    <source>
        <dbReference type="PROSITE-ProRule" id="PRU00192"/>
    </source>
</evidence>
<dbReference type="InterPro" id="IPR036770">
    <property type="entry name" value="Ankyrin_rpt-contain_sf"/>
</dbReference>
<evidence type="ECO:0000256" key="1">
    <source>
        <dbReference type="ARBA" id="ARBA00004123"/>
    </source>
</evidence>
<keyword evidence="8 11" id="KW-0040">ANK repeat</keyword>
<evidence type="ECO:0000256" key="4">
    <source>
        <dbReference type="ARBA" id="ARBA00022490"/>
    </source>
</evidence>
<dbReference type="GO" id="GO:0042981">
    <property type="term" value="P:regulation of apoptotic process"/>
    <property type="evidence" value="ECO:0007669"/>
    <property type="project" value="InterPro"/>
</dbReference>
<dbReference type="InterPro" id="IPR002110">
    <property type="entry name" value="Ankyrin_rpt"/>
</dbReference>
<dbReference type="Gene3D" id="3.10.20.90">
    <property type="entry name" value="Phosphatidylinositol 3-kinase Catalytic Subunit, Chain A, domain 1"/>
    <property type="match status" value="1"/>
</dbReference>
<dbReference type="SMART" id="SM00248">
    <property type="entry name" value="ANK"/>
    <property type="match status" value="2"/>
</dbReference>
<feature type="region of interest" description="Disordered" evidence="14">
    <location>
        <begin position="132"/>
        <end position="151"/>
    </location>
</feature>
<name>A0A8D0AW78_SANLU</name>
<evidence type="ECO:0000256" key="13">
    <source>
        <dbReference type="SAM" id="Coils"/>
    </source>
</evidence>
<evidence type="ECO:0000256" key="14">
    <source>
        <dbReference type="SAM" id="MobiDB-lite"/>
    </source>
</evidence>
<dbReference type="PROSITE" id="PS50297">
    <property type="entry name" value="ANK_REP_REGION"/>
    <property type="match status" value="2"/>
</dbReference>
<feature type="domain" description="SH3" evidence="16">
    <location>
        <begin position="946"/>
        <end position="1008"/>
    </location>
</feature>
<keyword evidence="3 12" id="KW-0728">SH3 domain</keyword>
<dbReference type="Pfam" id="PF12796">
    <property type="entry name" value="Ank_2"/>
    <property type="match status" value="1"/>
</dbReference>
<dbReference type="SMART" id="SM00326">
    <property type="entry name" value="SH3"/>
    <property type="match status" value="1"/>
</dbReference>
<feature type="region of interest" description="Disordered" evidence="14">
    <location>
        <begin position="89"/>
        <end position="123"/>
    </location>
</feature>
<dbReference type="PROSITE" id="PS50088">
    <property type="entry name" value="ANK_REPEAT"/>
    <property type="match status" value="2"/>
</dbReference>
<dbReference type="GO" id="GO:0005634">
    <property type="term" value="C:nucleus"/>
    <property type="evidence" value="ECO:0007669"/>
    <property type="project" value="UniProtKB-SubCell"/>
</dbReference>
<evidence type="ECO:0000256" key="6">
    <source>
        <dbReference type="ARBA" id="ARBA00022703"/>
    </source>
</evidence>
<comment type="subcellular location">
    <subcellularLocation>
        <location evidence="2">Cytoplasm</location>
    </subcellularLocation>
    <subcellularLocation>
        <location evidence="1">Nucleus</location>
    </subcellularLocation>
</comment>
<proteinExistence type="inferred from homology"/>
<evidence type="ECO:0000256" key="8">
    <source>
        <dbReference type="ARBA" id="ARBA00023043"/>
    </source>
</evidence>
<dbReference type="Pfam" id="PF00018">
    <property type="entry name" value="SH3_1"/>
    <property type="match status" value="1"/>
</dbReference>
<dbReference type="InterPro" id="IPR048942">
    <property type="entry name" value="ASPP2-like_RA"/>
</dbReference>
<evidence type="ECO:0000256" key="3">
    <source>
        <dbReference type="ARBA" id="ARBA00022443"/>
    </source>
</evidence>
<evidence type="ECO:0000259" key="16">
    <source>
        <dbReference type="PROSITE" id="PS50002"/>
    </source>
</evidence>
<feature type="coiled-coil region" evidence="13">
    <location>
        <begin position="191"/>
        <end position="218"/>
    </location>
</feature>
<feature type="compositionally biased region" description="Polar residues" evidence="14">
    <location>
        <begin position="427"/>
        <end position="436"/>
    </location>
</feature>
<evidence type="ECO:0000256" key="11">
    <source>
        <dbReference type="PROSITE-ProRule" id="PRU00023"/>
    </source>
</evidence>
<reference evidence="17" key="1">
    <citation type="submission" date="2025-08" db="UniProtKB">
        <authorList>
            <consortium name="Ensembl"/>
        </authorList>
    </citation>
    <scope>IDENTIFICATION</scope>
</reference>
<dbReference type="AlphaFoldDB" id="A0A8D0AW78"/>
<feature type="compositionally biased region" description="Polar residues" evidence="14">
    <location>
        <begin position="384"/>
        <end position="398"/>
    </location>
</feature>
<evidence type="ECO:0000256" key="2">
    <source>
        <dbReference type="ARBA" id="ARBA00004496"/>
    </source>
</evidence>
<evidence type="ECO:0000256" key="15">
    <source>
        <dbReference type="SAM" id="SignalP"/>
    </source>
</evidence>
<organism evidence="17 18">
    <name type="scientific">Sander lucioperca</name>
    <name type="common">Pike-perch</name>
    <name type="synonym">Perca lucioperca</name>
    <dbReference type="NCBI Taxonomy" id="283035"/>
    <lineage>
        <taxon>Eukaryota</taxon>
        <taxon>Metazoa</taxon>
        <taxon>Chordata</taxon>
        <taxon>Craniata</taxon>
        <taxon>Vertebrata</taxon>
        <taxon>Euteleostomi</taxon>
        <taxon>Actinopterygii</taxon>
        <taxon>Neopterygii</taxon>
        <taxon>Teleostei</taxon>
        <taxon>Neoteleostei</taxon>
        <taxon>Acanthomorphata</taxon>
        <taxon>Eupercaria</taxon>
        <taxon>Perciformes</taxon>
        <taxon>Percoidei</taxon>
        <taxon>Percidae</taxon>
        <taxon>Luciopercinae</taxon>
        <taxon>Sander</taxon>
    </lineage>
</organism>
<dbReference type="PROSITE" id="PS50002">
    <property type="entry name" value="SH3"/>
    <property type="match status" value="1"/>
</dbReference>
<feature type="region of interest" description="Disordered" evidence="14">
    <location>
        <begin position="689"/>
        <end position="806"/>
    </location>
</feature>
<keyword evidence="18" id="KW-1185">Reference proteome</keyword>
<dbReference type="FunFam" id="3.10.20.90:FF:000030">
    <property type="entry name" value="Apoptosis-stimulating of p53 protein 2 isoform 1"/>
    <property type="match status" value="1"/>
</dbReference>
<evidence type="ECO:0000313" key="17">
    <source>
        <dbReference type="Ensembl" id="ENSSLUP00000058262.1"/>
    </source>
</evidence>
<feature type="compositionally biased region" description="Acidic residues" evidence="14">
    <location>
        <begin position="754"/>
        <end position="766"/>
    </location>
</feature>
<evidence type="ECO:0000256" key="9">
    <source>
        <dbReference type="ARBA" id="ARBA00023242"/>
    </source>
</evidence>